<evidence type="ECO:0000313" key="2">
    <source>
        <dbReference type="EMBL" id="BBO24621.1"/>
    </source>
</evidence>
<proteinExistence type="predicted"/>
<protein>
    <recommendedName>
        <fullName evidence="4">DUF1579 domain-containing protein</fullName>
    </recommendedName>
</protein>
<organism evidence="2 3">
    <name type="scientific">Candidatus Nitrosymbiomonas proteolyticus</name>
    <dbReference type="NCBI Taxonomy" id="2608984"/>
    <lineage>
        <taxon>Bacteria</taxon>
        <taxon>Bacillati</taxon>
        <taxon>Armatimonadota</taxon>
        <taxon>Armatimonadota incertae sedis</taxon>
        <taxon>Candidatus Nitrosymbiomonas</taxon>
    </lineage>
</organism>
<dbReference type="EMBL" id="AP021858">
    <property type="protein sequence ID" value="BBO24621.1"/>
    <property type="molecule type" value="Genomic_DNA"/>
</dbReference>
<dbReference type="AlphaFoldDB" id="A0A809SAY4"/>
<evidence type="ECO:0008006" key="4">
    <source>
        <dbReference type="Google" id="ProtNLM"/>
    </source>
</evidence>
<dbReference type="KEGG" id="npy:NPRO_22160"/>
<feature type="chain" id="PRO_5035186791" description="DUF1579 domain-containing protein" evidence="1">
    <location>
        <begin position="23"/>
        <end position="176"/>
    </location>
</feature>
<evidence type="ECO:0000313" key="3">
    <source>
        <dbReference type="Proteomes" id="UP000662873"/>
    </source>
</evidence>
<accession>A0A809SAY4</accession>
<keyword evidence="1" id="KW-0732">Signal</keyword>
<feature type="signal peptide" evidence="1">
    <location>
        <begin position="1"/>
        <end position="22"/>
    </location>
</feature>
<sequence>MRYWRFVVSFVMAFSVCAGVLAQEMEPPAELKKLEWMVGSWEGSTKYNMEGMEMESKDTMDIRWDGQFLRITNVGDMGPMKMTETMFISWDAGSKKYKSWSFTNLAPMPRMETGEFLGDKFVSVSEPWSVPGMAEATVSRFTLTRKSATEVSFLLEFKEGDKWTKVGEGSAKKKSG</sequence>
<dbReference type="Proteomes" id="UP000662873">
    <property type="component" value="Chromosome"/>
</dbReference>
<reference evidence="2" key="1">
    <citation type="journal article" name="DNA Res.">
        <title>The physiological potential of anammox bacteria as revealed by their core genome structure.</title>
        <authorList>
            <person name="Okubo T."/>
            <person name="Toyoda A."/>
            <person name="Fukuhara K."/>
            <person name="Uchiyama I."/>
            <person name="Harigaya Y."/>
            <person name="Kuroiwa M."/>
            <person name="Suzuki T."/>
            <person name="Murakami Y."/>
            <person name="Suwa Y."/>
            <person name="Takami H."/>
        </authorList>
    </citation>
    <scope>NUCLEOTIDE SEQUENCE</scope>
    <source>
        <strain evidence="2">317325-2</strain>
    </source>
</reference>
<name>A0A809SAY4_9BACT</name>
<evidence type="ECO:0000256" key="1">
    <source>
        <dbReference type="SAM" id="SignalP"/>
    </source>
</evidence>
<gene>
    <name evidence="2" type="ORF">NPRO_22160</name>
</gene>